<keyword evidence="2" id="KW-1185">Reference proteome</keyword>
<dbReference type="EMBL" id="VXIV02002117">
    <property type="protein sequence ID" value="KAF6027241.1"/>
    <property type="molecule type" value="Genomic_DNA"/>
</dbReference>
<evidence type="ECO:0000313" key="1">
    <source>
        <dbReference type="EMBL" id="KAF6027241.1"/>
    </source>
</evidence>
<gene>
    <name evidence="1" type="ORF">EB796_014460</name>
</gene>
<organism evidence="1 2">
    <name type="scientific">Bugula neritina</name>
    <name type="common">Brown bryozoan</name>
    <name type="synonym">Sertularia neritina</name>
    <dbReference type="NCBI Taxonomy" id="10212"/>
    <lineage>
        <taxon>Eukaryota</taxon>
        <taxon>Metazoa</taxon>
        <taxon>Spiralia</taxon>
        <taxon>Lophotrochozoa</taxon>
        <taxon>Bryozoa</taxon>
        <taxon>Gymnolaemata</taxon>
        <taxon>Cheilostomatida</taxon>
        <taxon>Flustrina</taxon>
        <taxon>Buguloidea</taxon>
        <taxon>Bugulidae</taxon>
        <taxon>Bugula</taxon>
    </lineage>
</organism>
<proteinExistence type="predicted"/>
<protein>
    <submittedName>
        <fullName evidence="1">Uncharacterized protein</fullName>
    </submittedName>
</protein>
<accession>A0A7J7JNM4</accession>
<name>A0A7J7JNM4_BUGNE</name>
<evidence type="ECO:0000313" key="2">
    <source>
        <dbReference type="Proteomes" id="UP000593567"/>
    </source>
</evidence>
<comment type="caution">
    <text evidence="1">The sequence shown here is derived from an EMBL/GenBank/DDBJ whole genome shotgun (WGS) entry which is preliminary data.</text>
</comment>
<sequence length="79" mass="8379">MENSGRKATVTMTMPKVDGSSMGLYQPRAYLRGSEASSSGYVALSPLVDLKVDEVDDSEPISGKTSVTLTSTSCLHFCS</sequence>
<dbReference type="AlphaFoldDB" id="A0A7J7JNM4"/>
<reference evidence="1" key="1">
    <citation type="submission" date="2020-06" db="EMBL/GenBank/DDBJ databases">
        <title>Draft genome of Bugula neritina, a colonial animal packing powerful symbionts and potential medicines.</title>
        <authorList>
            <person name="Rayko M."/>
        </authorList>
    </citation>
    <scope>NUCLEOTIDE SEQUENCE [LARGE SCALE GENOMIC DNA]</scope>
    <source>
        <strain evidence="1">Kwan_BN1</strain>
    </source>
</reference>
<dbReference type="Proteomes" id="UP000593567">
    <property type="component" value="Unassembled WGS sequence"/>
</dbReference>